<evidence type="ECO:0000256" key="4">
    <source>
        <dbReference type="ARBA" id="ARBA00022679"/>
    </source>
</evidence>
<dbReference type="InterPro" id="IPR036097">
    <property type="entry name" value="HisK_dim/P_sf"/>
</dbReference>
<name>A0A564ZJ67_9BACT</name>
<keyword evidence="6 11" id="KW-0418">Kinase</keyword>
<keyword evidence="12" id="KW-1185">Reference proteome</keyword>
<dbReference type="GO" id="GO:0005524">
    <property type="term" value="F:ATP binding"/>
    <property type="evidence" value="ECO:0007669"/>
    <property type="project" value="UniProtKB-KW"/>
</dbReference>
<keyword evidence="5" id="KW-0547">Nucleotide-binding</keyword>
<evidence type="ECO:0000256" key="2">
    <source>
        <dbReference type="ARBA" id="ARBA00012438"/>
    </source>
</evidence>
<dbReference type="InterPro" id="IPR029016">
    <property type="entry name" value="GAF-like_dom_sf"/>
</dbReference>
<keyword evidence="3" id="KW-0597">Phosphoprotein</keyword>
<dbReference type="InterPro" id="IPR003594">
    <property type="entry name" value="HATPase_dom"/>
</dbReference>
<evidence type="ECO:0000256" key="1">
    <source>
        <dbReference type="ARBA" id="ARBA00000085"/>
    </source>
</evidence>
<dbReference type="PANTHER" id="PTHR43065:SF10">
    <property type="entry name" value="PEROXIDE STRESS-ACTIVATED HISTIDINE KINASE MAK3"/>
    <property type="match status" value="1"/>
</dbReference>
<dbReference type="CDD" id="cd00082">
    <property type="entry name" value="HisKA"/>
    <property type="match status" value="1"/>
</dbReference>
<evidence type="ECO:0000256" key="6">
    <source>
        <dbReference type="ARBA" id="ARBA00022777"/>
    </source>
</evidence>
<dbReference type="GO" id="GO:0000155">
    <property type="term" value="F:phosphorelay sensor kinase activity"/>
    <property type="evidence" value="ECO:0007669"/>
    <property type="project" value="InterPro"/>
</dbReference>
<dbReference type="PANTHER" id="PTHR43065">
    <property type="entry name" value="SENSOR HISTIDINE KINASE"/>
    <property type="match status" value="1"/>
</dbReference>
<dbReference type="InterPro" id="IPR004358">
    <property type="entry name" value="Sig_transdc_His_kin-like_C"/>
</dbReference>
<evidence type="ECO:0000313" key="12">
    <source>
        <dbReference type="Proteomes" id="UP000334340"/>
    </source>
</evidence>
<evidence type="ECO:0000259" key="10">
    <source>
        <dbReference type="PROSITE" id="PS50109"/>
    </source>
</evidence>
<dbReference type="EMBL" id="CABIKM010000026">
    <property type="protein sequence ID" value="VUZ85391.1"/>
    <property type="molecule type" value="Genomic_DNA"/>
</dbReference>
<proteinExistence type="predicted"/>
<evidence type="ECO:0000256" key="3">
    <source>
        <dbReference type="ARBA" id="ARBA00022553"/>
    </source>
</evidence>
<dbReference type="SUPFAM" id="SSF55874">
    <property type="entry name" value="ATPase domain of HSP90 chaperone/DNA topoisomerase II/histidine kinase"/>
    <property type="match status" value="1"/>
</dbReference>
<dbReference type="InterPro" id="IPR003018">
    <property type="entry name" value="GAF"/>
</dbReference>
<dbReference type="SMART" id="SM00065">
    <property type="entry name" value="GAF"/>
    <property type="match status" value="1"/>
</dbReference>
<dbReference type="AlphaFoldDB" id="A0A564ZJ67"/>
<evidence type="ECO:0000256" key="5">
    <source>
        <dbReference type="ARBA" id="ARBA00022741"/>
    </source>
</evidence>
<dbReference type="Gene3D" id="3.30.565.10">
    <property type="entry name" value="Histidine kinase-like ATPase, C-terminal domain"/>
    <property type="match status" value="1"/>
</dbReference>
<dbReference type="InterPro" id="IPR005467">
    <property type="entry name" value="His_kinase_dom"/>
</dbReference>
<evidence type="ECO:0000313" key="11">
    <source>
        <dbReference type="EMBL" id="VUZ85391.1"/>
    </source>
</evidence>
<dbReference type="SMART" id="SM00387">
    <property type="entry name" value="HATPase_c"/>
    <property type="match status" value="1"/>
</dbReference>
<feature type="region of interest" description="Disordered" evidence="9">
    <location>
        <begin position="584"/>
        <end position="604"/>
    </location>
</feature>
<dbReference type="Pfam" id="PF02518">
    <property type="entry name" value="HATPase_c"/>
    <property type="match status" value="1"/>
</dbReference>
<comment type="catalytic activity">
    <reaction evidence="1">
        <text>ATP + protein L-histidine = ADP + protein N-phospho-L-histidine.</text>
        <dbReference type="EC" id="2.7.13.3"/>
    </reaction>
</comment>
<dbReference type="SMART" id="SM00388">
    <property type="entry name" value="HisKA"/>
    <property type="match status" value="1"/>
</dbReference>
<evidence type="ECO:0000256" key="8">
    <source>
        <dbReference type="ARBA" id="ARBA00023012"/>
    </source>
</evidence>
<gene>
    <name evidence="11" type="ORF">MELA_01775</name>
</gene>
<dbReference type="SUPFAM" id="SSF47384">
    <property type="entry name" value="Homodimeric domain of signal transducing histidine kinase"/>
    <property type="match status" value="1"/>
</dbReference>
<dbReference type="Proteomes" id="UP000334340">
    <property type="component" value="Unassembled WGS sequence"/>
</dbReference>
<evidence type="ECO:0000256" key="7">
    <source>
        <dbReference type="ARBA" id="ARBA00022840"/>
    </source>
</evidence>
<organism evidence="11 12">
    <name type="scientific">Candidatus Methylomirabilis lanthanidiphila</name>
    <dbReference type="NCBI Taxonomy" id="2211376"/>
    <lineage>
        <taxon>Bacteria</taxon>
        <taxon>Candidatus Methylomirabilota</taxon>
        <taxon>Candidatus Methylomirabilia</taxon>
        <taxon>Candidatus Methylomirabilales</taxon>
        <taxon>Candidatus Methylomirabilaceae</taxon>
        <taxon>Candidatus Methylomirabilis</taxon>
    </lineage>
</organism>
<protein>
    <recommendedName>
        <fullName evidence="2">histidine kinase</fullName>
        <ecNumber evidence="2">2.7.13.3</ecNumber>
    </recommendedName>
</protein>
<dbReference type="PRINTS" id="PR00344">
    <property type="entry name" value="BCTRLSENSOR"/>
</dbReference>
<keyword evidence="7" id="KW-0067">ATP-binding</keyword>
<dbReference type="Gene3D" id="1.10.287.130">
    <property type="match status" value="1"/>
</dbReference>
<dbReference type="Pfam" id="PF13185">
    <property type="entry name" value="GAF_2"/>
    <property type="match status" value="1"/>
</dbReference>
<evidence type="ECO:0000256" key="9">
    <source>
        <dbReference type="SAM" id="MobiDB-lite"/>
    </source>
</evidence>
<reference evidence="11 12" key="1">
    <citation type="submission" date="2019-07" db="EMBL/GenBank/DDBJ databases">
        <authorList>
            <person name="Cremers G."/>
        </authorList>
    </citation>
    <scope>NUCLEOTIDE SEQUENCE [LARGE SCALE GENOMIC DNA]</scope>
</reference>
<dbReference type="SUPFAM" id="SSF55781">
    <property type="entry name" value="GAF domain-like"/>
    <property type="match status" value="1"/>
</dbReference>
<sequence>MVQDRVHRRDRVTMIGKHAELREELLRYFSAHGERLRREWVRRMRTQGLLDGLALDEIDAESGVLLTIFRECLESGKYNAAVTYVHLRARQGVLGGQTPEQIIDRLAILHEVCRHSLFRRYRENVDRLAGLLDLYAPVAHRLQTLITLAFVEERERTSKREMNQLRMLVRAGMILSAKLSLEEVLQRIVNMACKLMSAKYAALGVLDGKGGLSRFITAGIDESARQAIGPPPVGKGILGVLVREGRPLRLKNLTADPRAHGFPPHHPAMHSFLGVPVVSKGKVLGNLYVTEKQGAGEFSEEDETMAITLATQAAIALENASLYAELRRSYDELKQSQQLLVRQEKLASLGRLAAGLAHELNNPLSSVAGFAEALQRRVETVEIGDPTVLAEWGQYVAMIQDEVARAAAIVRRLLDFARQREPAFSFVDLYDVVLHAVSFVERQASLENQRIVVDPFPDGRMVRADAQMLQQVFLNLLTNALDAIESGGEIHIDARHRREVVEPACEQIWLDVCVADTGSGISPENLSKVFDPFFTTKEVGKGTGLGLAISQSIVEQHKGSIEVRSKGVGTGTVIIVSLPLADRTEMDSKRPDPRRTGGEDGSRE</sequence>
<feature type="domain" description="Histidine kinase" evidence="10">
    <location>
        <begin position="355"/>
        <end position="582"/>
    </location>
</feature>
<dbReference type="InterPro" id="IPR036890">
    <property type="entry name" value="HATPase_C_sf"/>
</dbReference>
<dbReference type="InterPro" id="IPR003661">
    <property type="entry name" value="HisK_dim/P_dom"/>
</dbReference>
<dbReference type="Pfam" id="PF00512">
    <property type="entry name" value="HisKA"/>
    <property type="match status" value="1"/>
</dbReference>
<dbReference type="EC" id="2.7.13.3" evidence="2"/>
<dbReference type="PROSITE" id="PS50109">
    <property type="entry name" value="HIS_KIN"/>
    <property type="match status" value="1"/>
</dbReference>
<accession>A0A564ZJ67</accession>
<keyword evidence="8" id="KW-0902">Two-component regulatory system</keyword>
<dbReference type="Gene3D" id="3.30.450.40">
    <property type="match status" value="1"/>
</dbReference>
<keyword evidence="4 11" id="KW-0808">Transferase</keyword>